<dbReference type="PANTHER" id="PTHR23140">
    <property type="entry name" value="RNA PROCESSING PROTEIN LD23810P"/>
    <property type="match status" value="1"/>
</dbReference>
<accession>A0A8J2K0Z9</accession>
<evidence type="ECO:0000313" key="3">
    <source>
        <dbReference type="Proteomes" id="UP000708208"/>
    </source>
</evidence>
<comment type="caution">
    <text evidence="2">The sequence shown here is derived from an EMBL/GenBank/DDBJ whole genome shotgun (WGS) entry which is preliminary data.</text>
</comment>
<dbReference type="GO" id="GO:0005634">
    <property type="term" value="C:nucleus"/>
    <property type="evidence" value="ECO:0007669"/>
    <property type="project" value="TreeGrafter"/>
</dbReference>
<dbReference type="InterPro" id="IPR051485">
    <property type="entry name" value="SR-CTD_assoc_factor"/>
</dbReference>
<evidence type="ECO:0000259" key="1">
    <source>
        <dbReference type="PROSITE" id="PS51391"/>
    </source>
</evidence>
<proteinExistence type="predicted"/>
<dbReference type="Pfam" id="PF04818">
    <property type="entry name" value="CID"/>
    <property type="match status" value="1"/>
</dbReference>
<dbReference type="OrthoDB" id="79367at2759"/>
<reference evidence="2" key="1">
    <citation type="submission" date="2021-06" db="EMBL/GenBank/DDBJ databases">
        <authorList>
            <person name="Hodson N. C."/>
            <person name="Mongue J. A."/>
            <person name="Jaron S. K."/>
        </authorList>
    </citation>
    <scope>NUCLEOTIDE SEQUENCE</scope>
</reference>
<organism evidence="2 3">
    <name type="scientific">Allacma fusca</name>
    <dbReference type="NCBI Taxonomy" id="39272"/>
    <lineage>
        <taxon>Eukaryota</taxon>
        <taxon>Metazoa</taxon>
        <taxon>Ecdysozoa</taxon>
        <taxon>Arthropoda</taxon>
        <taxon>Hexapoda</taxon>
        <taxon>Collembola</taxon>
        <taxon>Symphypleona</taxon>
        <taxon>Sminthuridae</taxon>
        <taxon>Allacma</taxon>
    </lineage>
</organism>
<dbReference type="AlphaFoldDB" id="A0A8J2K0Z9"/>
<dbReference type="PANTHER" id="PTHR23140:SF4">
    <property type="entry name" value="PROTEIN CBR-NRD-1"/>
    <property type="match status" value="1"/>
</dbReference>
<dbReference type="InterPro" id="IPR006569">
    <property type="entry name" value="CID_dom"/>
</dbReference>
<protein>
    <recommendedName>
        <fullName evidence="1">CID domain-containing protein</fullName>
    </recommendedName>
</protein>
<evidence type="ECO:0000313" key="2">
    <source>
        <dbReference type="EMBL" id="CAG7727588.1"/>
    </source>
</evidence>
<gene>
    <name evidence="2" type="ORF">AFUS01_LOCUS16421</name>
</gene>
<dbReference type="EMBL" id="CAJVCH010150722">
    <property type="protein sequence ID" value="CAG7727588.1"/>
    <property type="molecule type" value="Genomic_DNA"/>
</dbReference>
<sequence length="90" mass="10723">MLEKNVHIFISTSRVYDFNHRHNKKQRCKSEFKIPGLYVIDSIIRQSRHQFGPGKDVFAMRFARNLTNTFVHLYKCPDDMKAKIIRVLNL</sequence>
<dbReference type="Proteomes" id="UP000708208">
    <property type="component" value="Unassembled WGS sequence"/>
</dbReference>
<dbReference type="PROSITE" id="PS51391">
    <property type="entry name" value="CID"/>
    <property type="match status" value="1"/>
</dbReference>
<name>A0A8J2K0Z9_9HEXA</name>
<dbReference type="GO" id="GO:0003723">
    <property type="term" value="F:RNA binding"/>
    <property type="evidence" value="ECO:0007669"/>
    <property type="project" value="TreeGrafter"/>
</dbReference>
<keyword evidence="3" id="KW-1185">Reference proteome</keyword>
<feature type="domain" description="CID" evidence="1">
    <location>
        <begin position="1"/>
        <end position="90"/>
    </location>
</feature>